<feature type="compositionally biased region" description="Basic and acidic residues" evidence="1">
    <location>
        <begin position="154"/>
        <end position="170"/>
    </location>
</feature>
<feature type="region of interest" description="Disordered" evidence="1">
    <location>
        <begin position="322"/>
        <end position="437"/>
    </location>
</feature>
<dbReference type="OrthoDB" id="2755730at2759"/>
<proteinExistence type="predicted"/>
<feature type="region of interest" description="Disordered" evidence="1">
    <location>
        <begin position="93"/>
        <end position="217"/>
    </location>
</feature>
<sequence>MDDDQASSTHVFSQSCPHDGCAYVAKSTSKASVEHNLGSHTSNLHAQRTKVWSGATQVTILRDLKTKMMSCPCGSYSHLNAALVRKHALRCHKGSDKVPRGSSPAASSSVAELSAPSSPGPADPVLPARKMSSHRSTASAKTRTPGDELPVSSWRERLLSSMKKPSDSQDKNAGPSRRLSAPFAPVARPISQALKRAREEELEPSPPSKAPRLDGMRPMTRVKELSQPSQVAVKSGRQPKIRTSNVNLEEVETRAFDSEEDEPAPGQPEVKPPTSSERTCSVCSKAVMCSLKYWKNQPEFMCSKCILKGAAAAKAKVAVSSNAEPSTSGSPAVVPSPASAAPRPKPRPRPRVKRNDAAPTPAPTEAKQPVSTEQPTVSLADPPAPLRRAVVDPPSPVAGTSSEPSRPAHPFEAPSDSEAERPQAAPEKPRRRRVSKKMRAGAFRGWFDGVLADLRAKHAVPVGVDRGEYPKVQLIEQQGGTAYTTQEEFLAALRRCVSAFERGRAEGRRERLAFRAGYSIVAQPKIRHKERGESVMRLLRAMGLELAEAGLQDVTFHSRHESGQLEEEHMWTFPCMCAAPNGLGKVLEKRTSPCGGTIALHVGDDFALQAYGIKGQFIRLEVNHHYRAKASDRSRA</sequence>
<gene>
    <name evidence="2" type="ORF">TRAPUB_999</name>
</gene>
<reference evidence="2 3" key="1">
    <citation type="submission" date="2016-10" db="EMBL/GenBank/DDBJ databases">
        <title>Genome sequence of the basidiomycete white-rot fungus Trametes pubescens.</title>
        <authorList>
            <person name="Makela M.R."/>
            <person name="Granchi Z."/>
            <person name="Peng M."/>
            <person name="De Vries R.P."/>
            <person name="Grigoriev I."/>
            <person name="Riley R."/>
            <person name="Hilden K."/>
        </authorList>
    </citation>
    <scope>NUCLEOTIDE SEQUENCE [LARGE SCALE GENOMIC DNA]</scope>
    <source>
        <strain evidence="2 3">FBCC735</strain>
    </source>
</reference>
<feature type="region of interest" description="Disordered" evidence="1">
    <location>
        <begin position="247"/>
        <end position="278"/>
    </location>
</feature>
<evidence type="ECO:0000256" key="1">
    <source>
        <dbReference type="SAM" id="MobiDB-lite"/>
    </source>
</evidence>
<feature type="compositionally biased region" description="Low complexity" evidence="1">
    <location>
        <begin position="102"/>
        <end position="117"/>
    </location>
</feature>
<name>A0A1M2VKD0_TRAPU</name>
<feature type="compositionally biased region" description="Low complexity" evidence="1">
    <location>
        <begin position="330"/>
        <end position="342"/>
    </location>
</feature>
<dbReference type="STRING" id="154538.A0A1M2VKD0"/>
<organism evidence="2 3">
    <name type="scientific">Trametes pubescens</name>
    <name type="common">White-rot fungus</name>
    <dbReference type="NCBI Taxonomy" id="154538"/>
    <lineage>
        <taxon>Eukaryota</taxon>
        <taxon>Fungi</taxon>
        <taxon>Dikarya</taxon>
        <taxon>Basidiomycota</taxon>
        <taxon>Agaricomycotina</taxon>
        <taxon>Agaricomycetes</taxon>
        <taxon>Polyporales</taxon>
        <taxon>Polyporaceae</taxon>
        <taxon>Trametes</taxon>
    </lineage>
</organism>
<comment type="caution">
    <text evidence="2">The sequence shown here is derived from an EMBL/GenBank/DDBJ whole genome shotgun (WGS) entry which is preliminary data.</text>
</comment>
<dbReference type="OMA" id="YSIVAQP"/>
<protein>
    <submittedName>
        <fullName evidence="2">Uncharacterized protein</fullName>
    </submittedName>
</protein>
<evidence type="ECO:0000313" key="2">
    <source>
        <dbReference type="EMBL" id="OJT08064.1"/>
    </source>
</evidence>
<dbReference type="EMBL" id="MNAD01001083">
    <property type="protein sequence ID" value="OJT08064.1"/>
    <property type="molecule type" value="Genomic_DNA"/>
</dbReference>
<keyword evidence="3" id="KW-1185">Reference proteome</keyword>
<dbReference type="Proteomes" id="UP000184267">
    <property type="component" value="Unassembled WGS sequence"/>
</dbReference>
<evidence type="ECO:0000313" key="3">
    <source>
        <dbReference type="Proteomes" id="UP000184267"/>
    </source>
</evidence>
<dbReference type="AlphaFoldDB" id="A0A1M2VKD0"/>
<accession>A0A1M2VKD0</accession>